<gene>
    <name evidence="1" type="ORF">NSCAC_0676</name>
</gene>
<evidence type="ECO:0000313" key="2">
    <source>
        <dbReference type="Proteomes" id="UP000516072"/>
    </source>
</evidence>
<sequence length="158" mass="17756">MLTEVIVTSVVSTTCLPLTIRPVLPSATTNVIVSSTSSPDLKRTELFWLVQLDWIVTLIEFPFEHALNNESYWQLVFESSPFFQSLGHIPQTPNHYFPSFWTYNFSCGIVSPATTFCFLPLFFIPPLTGVSVDVLEEVERSIASLCELKSKSGMCILL</sequence>
<organism evidence="1 2">
    <name type="scientific">Candidatus Nitrosacidococcus tergens</name>
    <dbReference type="NCBI Taxonomy" id="553981"/>
    <lineage>
        <taxon>Bacteria</taxon>
        <taxon>Pseudomonadati</taxon>
        <taxon>Pseudomonadota</taxon>
        <taxon>Gammaproteobacteria</taxon>
        <taxon>Chromatiales</taxon>
        <taxon>Chromatiaceae</taxon>
        <taxon>Candidatus Nitrosacidococcus</taxon>
    </lineage>
</organism>
<keyword evidence="2" id="KW-1185">Reference proteome</keyword>
<accession>A0A7G1Q8W8</accession>
<dbReference type="Proteomes" id="UP000516072">
    <property type="component" value="Chromosome"/>
</dbReference>
<dbReference type="AlphaFoldDB" id="A0A7G1Q8W8"/>
<dbReference type="KEGG" id="ntg:NSCAC_0676"/>
<reference evidence="1 2" key="1">
    <citation type="submission" date="2020-03" db="EMBL/GenBank/DDBJ databases">
        <authorList>
            <person name="Picone N."/>
        </authorList>
    </citation>
    <scope>NUCLEOTIDE SEQUENCE [LARGE SCALE GENOMIC DNA]</scope>
    <source>
        <strain evidence="1">NSCAC1</strain>
    </source>
</reference>
<protein>
    <submittedName>
        <fullName evidence="1">Uncharacterized protein</fullName>
    </submittedName>
</protein>
<evidence type="ECO:0000313" key="1">
    <source>
        <dbReference type="EMBL" id="CAB1275459.1"/>
    </source>
</evidence>
<name>A0A7G1Q8W8_9GAMM</name>
<proteinExistence type="predicted"/>
<dbReference type="EMBL" id="LR778175">
    <property type="protein sequence ID" value="CAB1275459.1"/>
    <property type="molecule type" value="Genomic_DNA"/>
</dbReference>